<dbReference type="Proteomes" id="UP001140453">
    <property type="component" value="Unassembled WGS sequence"/>
</dbReference>
<evidence type="ECO:0000313" key="7">
    <source>
        <dbReference type="EMBL" id="KAJ4390946.1"/>
    </source>
</evidence>
<comment type="subcellular location">
    <subcellularLocation>
        <location evidence="1">Membrane</location>
        <topology evidence="1">Multi-pass membrane protein</topology>
    </subcellularLocation>
</comment>
<evidence type="ECO:0000256" key="3">
    <source>
        <dbReference type="ARBA" id="ARBA00022989"/>
    </source>
</evidence>
<organism evidence="7 8">
    <name type="scientific">Gnomoniopsis smithogilvyi</name>
    <dbReference type="NCBI Taxonomy" id="1191159"/>
    <lineage>
        <taxon>Eukaryota</taxon>
        <taxon>Fungi</taxon>
        <taxon>Dikarya</taxon>
        <taxon>Ascomycota</taxon>
        <taxon>Pezizomycotina</taxon>
        <taxon>Sordariomycetes</taxon>
        <taxon>Sordariomycetidae</taxon>
        <taxon>Diaporthales</taxon>
        <taxon>Gnomoniaceae</taxon>
        <taxon>Gnomoniopsis</taxon>
    </lineage>
</organism>
<dbReference type="GO" id="GO:0005886">
    <property type="term" value="C:plasma membrane"/>
    <property type="evidence" value="ECO:0007669"/>
    <property type="project" value="TreeGrafter"/>
</dbReference>
<evidence type="ECO:0000256" key="4">
    <source>
        <dbReference type="ARBA" id="ARBA00023136"/>
    </source>
</evidence>
<evidence type="ECO:0000313" key="8">
    <source>
        <dbReference type="Proteomes" id="UP001140453"/>
    </source>
</evidence>
<dbReference type="AlphaFoldDB" id="A0A9W8YST0"/>
<feature type="transmembrane region" description="Helical" evidence="5">
    <location>
        <begin position="431"/>
        <end position="451"/>
    </location>
</feature>
<evidence type="ECO:0000259" key="6">
    <source>
        <dbReference type="PROSITE" id="PS50850"/>
    </source>
</evidence>
<feature type="transmembrane region" description="Helical" evidence="5">
    <location>
        <begin position="404"/>
        <end position="425"/>
    </location>
</feature>
<dbReference type="Pfam" id="PF07690">
    <property type="entry name" value="MFS_1"/>
    <property type="match status" value="1"/>
</dbReference>
<gene>
    <name evidence="7" type="ORF">N0V93_004545</name>
</gene>
<feature type="transmembrane region" description="Helical" evidence="5">
    <location>
        <begin position="73"/>
        <end position="94"/>
    </location>
</feature>
<dbReference type="PROSITE" id="PS50850">
    <property type="entry name" value="MFS"/>
    <property type="match status" value="1"/>
</dbReference>
<keyword evidence="8" id="KW-1185">Reference proteome</keyword>
<feature type="transmembrane region" description="Helical" evidence="5">
    <location>
        <begin position="463"/>
        <end position="482"/>
    </location>
</feature>
<keyword evidence="4 5" id="KW-0472">Membrane</keyword>
<accession>A0A9W8YST0</accession>
<dbReference type="PANTHER" id="PTHR23502">
    <property type="entry name" value="MAJOR FACILITATOR SUPERFAMILY"/>
    <property type="match status" value="1"/>
</dbReference>
<dbReference type="EMBL" id="JAPEVB010000003">
    <property type="protein sequence ID" value="KAJ4390946.1"/>
    <property type="molecule type" value="Genomic_DNA"/>
</dbReference>
<dbReference type="OrthoDB" id="2585655at2759"/>
<dbReference type="PANTHER" id="PTHR23502:SF4">
    <property type="entry name" value="MAJOR FACILITATOR SUPERFAMILY (MFS) PROFILE DOMAIN-CONTAINING PROTEIN-RELATED"/>
    <property type="match status" value="1"/>
</dbReference>
<dbReference type="Gene3D" id="1.20.1250.20">
    <property type="entry name" value="MFS general substrate transporter like domains"/>
    <property type="match status" value="1"/>
</dbReference>
<sequence length="539" mass="59575">MSGHDLRITPTQEVRDAAPGTEFLYDTSNTHGELQHVRYGDGHVLLVPQPSLQDPNDPLRWPSWKKWLTFSNALGYSFLGGVTGPIMAGGMLELSATFNQPIQKLVYANGATLVCQGVFNIFWMPFAVKFGRRPIYVISAFLMGVACMWLGQASNNSYENLLVARAFLGAFEAPIESIVPSTVTDIFFLHDRGEKISLYGLSVLSGNELGPLFSALIIQRYGMGWAFWIVGFFIFLNSISILLVMPETKYTGTRPSITPHFDEPEKSVMAAHDEKDPGERVVSIESQIKKRTLVQELAFWSRPDPTVSLSKAFLRPFILLTYPTVVWASFVYGLSLGWNVILGSVVAQLFAPQYGFDSQAQGLVFISPFIGSLIGTWLCGPLSDKIATYYTKRNDGIREPEMRLPTCIIAAFLTMTGALVTSLTYAHNTHYMGPIVGYGILSAGAQMGATLSMSYSLDCHKELSVEVMVTVAAVKSLVAWIWTWVITEWLTSDGVVVVFMSIAAINVAVYLTTLPMSWYGKDVRKWIVSADIMGRAGLR</sequence>
<feature type="domain" description="Major facilitator superfamily (MFS) profile" evidence="6">
    <location>
        <begin position="69"/>
        <end position="518"/>
    </location>
</feature>
<evidence type="ECO:0000256" key="1">
    <source>
        <dbReference type="ARBA" id="ARBA00004141"/>
    </source>
</evidence>
<feature type="transmembrane region" description="Helical" evidence="5">
    <location>
        <begin position="317"/>
        <end position="342"/>
    </location>
</feature>
<dbReference type="InterPro" id="IPR020846">
    <property type="entry name" value="MFS_dom"/>
</dbReference>
<evidence type="ECO:0000256" key="2">
    <source>
        <dbReference type="ARBA" id="ARBA00022692"/>
    </source>
</evidence>
<reference evidence="7" key="1">
    <citation type="submission" date="2022-10" db="EMBL/GenBank/DDBJ databases">
        <title>Tapping the CABI collections for fungal endophytes: first genome assemblies for Collariella, Neodidymelliopsis, Ascochyta clinopodiicola, Didymella pomorum, Didymosphaeria variabile, Neocosmospora piperis and Neocucurbitaria cava.</title>
        <authorList>
            <person name="Hill R."/>
        </authorList>
    </citation>
    <scope>NUCLEOTIDE SEQUENCE</scope>
    <source>
        <strain evidence="7">IMI 355082</strain>
    </source>
</reference>
<keyword evidence="2 5" id="KW-0812">Transmembrane</keyword>
<feature type="transmembrane region" description="Helical" evidence="5">
    <location>
        <begin position="494"/>
        <end position="514"/>
    </location>
</feature>
<proteinExistence type="predicted"/>
<comment type="caution">
    <text evidence="7">The sequence shown here is derived from an EMBL/GenBank/DDBJ whole genome shotgun (WGS) entry which is preliminary data.</text>
</comment>
<dbReference type="SUPFAM" id="SSF103473">
    <property type="entry name" value="MFS general substrate transporter"/>
    <property type="match status" value="1"/>
</dbReference>
<feature type="transmembrane region" description="Helical" evidence="5">
    <location>
        <begin position="134"/>
        <end position="151"/>
    </location>
</feature>
<dbReference type="InterPro" id="IPR036259">
    <property type="entry name" value="MFS_trans_sf"/>
</dbReference>
<protein>
    <recommendedName>
        <fullName evidence="6">Major facilitator superfamily (MFS) profile domain-containing protein</fullName>
    </recommendedName>
</protein>
<feature type="transmembrane region" description="Helical" evidence="5">
    <location>
        <begin position="225"/>
        <end position="245"/>
    </location>
</feature>
<dbReference type="GO" id="GO:0022857">
    <property type="term" value="F:transmembrane transporter activity"/>
    <property type="evidence" value="ECO:0007669"/>
    <property type="project" value="InterPro"/>
</dbReference>
<name>A0A9W8YST0_9PEZI</name>
<dbReference type="InterPro" id="IPR011701">
    <property type="entry name" value="MFS"/>
</dbReference>
<evidence type="ECO:0000256" key="5">
    <source>
        <dbReference type="SAM" id="Phobius"/>
    </source>
</evidence>
<feature type="transmembrane region" description="Helical" evidence="5">
    <location>
        <begin position="362"/>
        <end position="383"/>
    </location>
</feature>
<feature type="transmembrane region" description="Helical" evidence="5">
    <location>
        <begin position="106"/>
        <end position="128"/>
    </location>
</feature>
<keyword evidence="3 5" id="KW-1133">Transmembrane helix</keyword>